<comment type="caution">
    <text evidence="3">The sequence shown here is derived from an EMBL/GenBank/DDBJ whole genome shotgun (WGS) entry which is preliminary data.</text>
</comment>
<evidence type="ECO:0008006" key="4">
    <source>
        <dbReference type="Google" id="ProtNLM"/>
    </source>
</evidence>
<evidence type="ECO:0000313" key="3">
    <source>
        <dbReference type="EMBL" id="GEY46844.1"/>
    </source>
</evidence>
<organism evidence="3">
    <name type="scientific">Tanacetum cinerariifolium</name>
    <name type="common">Dalmatian daisy</name>
    <name type="synonym">Chrysanthemum cinerariifolium</name>
    <dbReference type="NCBI Taxonomy" id="118510"/>
    <lineage>
        <taxon>Eukaryota</taxon>
        <taxon>Viridiplantae</taxon>
        <taxon>Streptophyta</taxon>
        <taxon>Embryophyta</taxon>
        <taxon>Tracheophyta</taxon>
        <taxon>Spermatophyta</taxon>
        <taxon>Magnoliopsida</taxon>
        <taxon>eudicotyledons</taxon>
        <taxon>Gunneridae</taxon>
        <taxon>Pentapetalae</taxon>
        <taxon>asterids</taxon>
        <taxon>campanulids</taxon>
        <taxon>Asterales</taxon>
        <taxon>Asteraceae</taxon>
        <taxon>Asteroideae</taxon>
        <taxon>Anthemideae</taxon>
        <taxon>Anthemidinae</taxon>
        <taxon>Tanacetum</taxon>
    </lineage>
</organism>
<feature type="region of interest" description="Disordered" evidence="2">
    <location>
        <begin position="396"/>
        <end position="424"/>
    </location>
</feature>
<keyword evidence="1" id="KW-0175">Coiled coil</keyword>
<reference evidence="3" key="1">
    <citation type="journal article" date="2019" name="Sci. Rep.">
        <title>Draft genome of Tanacetum cinerariifolium, the natural source of mosquito coil.</title>
        <authorList>
            <person name="Yamashiro T."/>
            <person name="Shiraishi A."/>
            <person name="Satake H."/>
            <person name="Nakayama K."/>
        </authorList>
    </citation>
    <scope>NUCLEOTIDE SEQUENCE</scope>
</reference>
<evidence type="ECO:0000256" key="1">
    <source>
        <dbReference type="SAM" id="Coils"/>
    </source>
</evidence>
<proteinExistence type="predicted"/>
<dbReference type="AlphaFoldDB" id="A0A699HL12"/>
<feature type="coiled-coil region" evidence="1">
    <location>
        <begin position="194"/>
        <end position="235"/>
    </location>
</feature>
<dbReference type="EMBL" id="BKCJ010181119">
    <property type="protein sequence ID" value="GEY46844.1"/>
    <property type="molecule type" value="Genomic_DNA"/>
</dbReference>
<name>A0A699HL12_TANCI</name>
<gene>
    <name evidence="3" type="ORF">Tci_418818</name>
</gene>
<protein>
    <recommendedName>
        <fullName evidence="4">Xylulose kinase-1</fullName>
    </recommendedName>
</protein>
<feature type="compositionally biased region" description="Basic and acidic residues" evidence="2">
    <location>
        <begin position="407"/>
        <end position="424"/>
    </location>
</feature>
<evidence type="ECO:0000256" key="2">
    <source>
        <dbReference type="SAM" id="MobiDB-lite"/>
    </source>
</evidence>
<sequence>MALTFADTHNMIAFLTKSNASEGFEQIIDFLNTNDVVRLQALIDKRKVIITEDTVRQALRLDDAKSIDCLPNEEIFAELAMMGYEKPSTKLTFYKAFFSAQWNLVRNANSSSKFYMYLKFQQIMINAQVGMLVPQQVQVDIDVAIEDEDAVEPTLPTPATTSPPQEELIPLTLQQQHSQPSQPSQTTAIFMDLLNTLLETYTTLTRKVENLEQDKIAQALEITKLKQRVRRLEKKRKLKVLGFKRLRKGRLEESQAQVYHLDLEHAQKVLSMQDDKAEPVELTEVIEVVTTTKLMTEVVTAAATIITAAPMHAASAARRRKGVVIRDPEEIATLSVIVHFEPKSKDKGKGILVEEPKPLKKQAQIEHDEAYARELKAELNANINWNDVIERVKRKRRGVRRRGKQGNQEKNETSEEEADKKQKLDEEVEDLKTNLQIVPNDEDDVYTEATPLALKPNVEAHIWKNQIGSYGLAKVKSWKLLESCRVHIITFITIQMILLVEKSFGVDSVEDFNGYMLRDYYYWLKTYCCWYKLKLLDNAADTS</sequence>
<accession>A0A699HL12</accession>